<keyword evidence="3" id="KW-1185">Reference proteome</keyword>
<feature type="domain" description="N-acetyltransferase" evidence="1">
    <location>
        <begin position="1"/>
        <end position="149"/>
    </location>
</feature>
<dbReference type="InterPro" id="IPR016181">
    <property type="entry name" value="Acyl_CoA_acyltransferase"/>
</dbReference>
<dbReference type="Gene3D" id="3.40.630.30">
    <property type="match status" value="1"/>
</dbReference>
<proteinExistence type="predicted"/>
<dbReference type="Proteomes" id="UP000013984">
    <property type="component" value="Unassembled WGS sequence"/>
</dbReference>
<dbReference type="RefSeq" id="WP_015680723.1">
    <property type="nucleotide sequence ID" value="NZ_AOGZ02000014.1"/>
</dbReference>
<comment type="caution">
    <text evidence="2">The sequence shown here is derived from an EMBL/GenBank/DDBJ whole genome shotgun (WGS) entry which is preliminary data.</text>
</comment>
<dbReference type="NCBIfam" id="NF040501">
    <property type="entry name" value="resist_ArsN2"/>
    <property type="match status" value="1"/>
</dbReference>
<dbReference type="InterPro" id="IPR000182">
    <property type="entry name" value="GNAT_dom"/>
</dbReference>
<reference evidence="2" key="1">
    <citation type="submission" date="2013-04" db="EMBL/GenBank/DDBJ databases">
        <authorList>
            <person name="Harkins D.M."/>
            <person name="Durkin A.S."/>
            <person name="Brinkac L.M."/>
            <person name="Haft D.H."/>
            <person name="Selengut J.D."/>
            <person name="Sanka R."/>
            <person name="DePew J."/>
            <person name="Purushe J."/>
            <person name="Galloway R.L."/>
            <person name="Vinetz J.M."/>
            <person name="Sutton G.G."/>
            <person name="Nierman W.C."/>
            <person name="Fouts D.E."/>
        </authorList>
    </citation>
    <scope>NUCLEOTIDE SEQUENCE [LARGE SCALE GENOMIC DNA]</scope>
    <source>
        <strain evidence="2">CDC</strain>
    </source>
</reference>
<gene>
    <name evidence="2" type="ORF">LEP1GSC195_3262</name>
</gene>
<organism evidence="2 3">
    <name type="scientific">Leptospira wolbachii serovar Codice str. CDC</name>
    <dbReference type="NCBI Taxonomy" id="1218599"/>
    <lineage>
        <taxon>Bacteria</taxon>
        <taxon>Pseudomonadati</taxon>
        <taxon>Spirochaetota</taxon>
        <taxon>Spirochaetia</taxon>
        <taxon>Leptospirales</taxon>
        <taxon>Leptospiraceae</taxon>
        <taxon>Leptospira</taxon>
    </lineage>
</organism>
<evidence type="ECO:0000313" key="2">
    <source>
        <dbReference type="EMBL" id="EOQ95337.1"/>
    </source>
</evidence>
<evidence type="ECO:0000259" key="1">
    <source>
        <dbReference type="PROSITE" id="PS51186"/>
    </source>
</evidence>
<protein>
    <submittedName>
        <fullName evidence="2">Acetyltransferase (GNAT) domain protein</fullName>
    </submittedName>
</protein>
<dbReference type="STRING" id="1218599.LEP1GSC195_3262"/>
<name>R8ZZR5_9LEPT</name>
<dbReference type="Pfam" id="PF13508">
    <property type="entry name" value="Acetyltransf_7"/>
    <property type="match status" value="1"/>
</dbReference>
<accession>R8ZZR5</accession>
<dbReference type="PROSITE" id="PS51186">
    <property type="entry name" value="GNAT"/>
    <property type="match status" value="1"/>
</dbReference>
<dbReference type="AlphaFoldDB" id="R8ZZR5"/>
<evidence type="ECO:0000313" key="3">
    <source>
        <dbReference type="Proteomes" id="UP000013984"/>
    </source>
</evidence>
<dbReference type="SUPFAM" id="SSF55729">
    <property type="entry name" value="Acyl-CoA N-acyltransferases (Nat)"/>
    <property type="match status" value="1"/>
</dbReference>
<dbReference type="EMBL" id="AOGZ02000014">
    <property type="protein sequence ID" value="EOQ95337.1"/>
    <property type="molecule type" value="Genomic_DNA"/>
</dbReference>
<sequence>MEMNPIFLSQASVTHEGTIKSLLKRNNLPSEDIIPKNLKDFFIAKTKEKIIGVIGLEIFEEIGLLRSLCVEETYRKKGIGFLLYKDLLIYAHSKGIKELYLLTMTAEGFFQQFGFVAVDRSIVPEPIRMTSEFKDLCPSSAVCMKMKFIN</sequence>
<dbReference type="CDD" id="cd04301">
    <property type="entry name" value="NAT_SF"/>
    <property type="match status" value="1"/>
</dbReference>
<dbReference type="GO" id="GO:0016747">
    <property type="term" value="F:acyltransferase activity, transferring groups other than amino-acyl groups"/>
    <property type="evidence" value="ECO:0007669"/>
    <property type="project" value="InterPro"/>
</dbReference>